<dbReference type="KEGG" id="pbn:PADG_11461"/>
<gene>
    <name evidence="1" type="ORF">PADG_11461</name>
</gene>
<name>A0A0A0HVB7_PARBD</name>
<sequence length="127" mass="13866">MPLVQPQPDLALVGFGAAGLVYEVGDDVVFKTCQVEEVPSSDTSGDDRRWSVRDAPLGFLLIFVDRNGNLALPEIGTGHQGIDTIIRKACLGEVSSNSQMLTHPDSINTDMKHIAHDVTPPRRQWKS</sequence>
<keyword evidence="2" id="KW-1185">Reference proteome</keyword>
<proteinExistence type="predicted"/>
<dbReference type="InParanoid" id="A0A0A0HVB7"/>
<protein>
    <submittedName>
        <fullName evidence="1">Uncharacterized protein</fullName>
    </submittedName>
</protein>
<organism evidence="1 2">
    <name type="scientific">Paracoccidioides brasiliensis (strain Pb18)</name>
    <dbReference type="NCBI Taxonomy" id="502780"/>
    <lineage>
        <taxon>Eukaryota</taxon>
        <taxon>Fungi</taxon>
        <taxon>Dikarya</taxon>
        <taxon>Ascomycota</taxon>
        <taxon>Pezizomycotina</taxon>
        <taxon>Eurotiomycetes</taxon>
        <taxon>Eurotiomycetidae</taxon>
        <taxon>Onygenales</taxon>
        <taxon>Ajellomycetaceae</taxon>
        <taxon>Paracoccidioides</taxon>
    </lineage>
</organism>
<evidence type="ECO:0000313" key="1">
    <source>
        <dbReference type="EMBL" id="KGM92273.1"/>
    </source>
</evidence>
<dbReference type="VEuPathDB" id="FungiDB:PADG_11461"/>
<dbReference type="AlphaFoldDB" id="A0A0A0HVB7"/>
<dbReference type="OrthoDB" id="1668230at2759"/>
<dbReference type="EMBL" id="KN275959">
    <property type="protein sequence ID" value="KGM92273.1"/>
    <property type="molecule type" value="Genomic_DNA"/>
</dbReference>
<dbReference type="RefSeq" id="XP_010758929.1">
    <property type="nucleotide sequence ID" value="XM_010760627.1"/>
</dbReference>
<dbReference type="eggNOG" id="ENOG502RR0U">
    <property type="taxonomic scope" value="Eukaryota"/>
</dbReference>
<reference evidence="1 2" key="1">
    <citation type="journal article" date="2011" name="PLoS Genet.">
        <title>Comparative genomic analysis of human fungal pathogens causing paracoccidioidomycosis.</title>
        <authorList>
            <person name="Desjardins C.A."/>
            <person name="Champion M.D."/>
            <person name="Holder J.W."/>
            <person name="Muszewska A."/>
            <person name="Goldberg J."/>
            <person name="Bailao A.M."/>
            <person name="Brigido M.M."/>
            <person name="Ferreira M.E."/>
            <person name="Garcia A.M."/>
            <person name="Grynberg M."/>
            <person name="Gujja S."/>
            <person name="Heiman D.I."/>
            <person name="Henn M.R."/>
            <person name="Kodira C.D."/>
            <person name="Leon-Narvaez H."/>
            <person name="Longo L.V."/>
            <person name="Ma L.J."/>
            <person name="Malavazi I."/>
            <person name="Matsuo A.L."/>
            <person name="Morais F.V."/>
            <person name="Pereira M."/>
            <person name="Rodriguez-Brito S."/>
            <person name="Sakthikumar S."/>
            <person name="Salem-Izacc S.M."/>
            <person name="Sykes S.M."/>
            <person name="Teixeira M.M."/>
            <person name="Vallejo M.C."/>
            <person name="Walter M.E."/>
            <person name="Yandava C."/>
            <person name="Young S."/>
            <person name="Zeng Q."/>
            <person name="Zucker J."/>
            <person name="Felipe M.S."/>
            <person name="Goldman G.H."/>
            <person name="Haas B.J."/>
            <person name="McEwen J.G."/>
            <person name="Nino-Vega G."/>
            <person name="Puccia R."/>
            <person name="San-Blas G."/>
            <person name="Soares C.M."/>
            <person name="Birren B.W."/>
            <person name="Cuomo C.A."/>
        </authorList>
    </citation>
    <scope>NUCLEOTIDE SEQUENCE [LARGE SCALE GENOMIC DNA]</scope>
    <source>
        <strain evidence="1 2">Pb18</strain>
    </source>
</reference>
<dbReference type="Proteomes" id="UP000001628">
    <property type="component" value="Unassembled WGS sequence"/>
</dbReference>
<dbReference type="HOGENOM" id="CLU_1971219_0_0_1"/>
<evidence type="ECO:0000313" key="2">
    <source>
        <dbReference type="Proteomes" id="UP000001628"/>
    </source>
</evidence>
<dbReference type="GeneID" id="22587358"/>
<accession>A0A0A0HVB7</accession>